<evidence type="ECO:0000313" key="2">
    <source>
        <dbReference type="Proteomes" id="UP000283095"/>
    </source>
</evidence>
<evidence type="ECO:0000313" key="1">
    <source>
        <dbReference type="EMBL" id="AZV43883.1"/>
    </source>
</evidence>
<proteinExistence type="predicted"/>
<dbReference type="KEGG" id="pasa:BAOM_3274"/>
<organism evidence="1 2">
    <name type="scientific">Peribacillus asahii</name>
    <dbReference type="NCBI Taxonomy" id="228899"/>
    <lineage>
        <taxon>Bacteria</taxon>
        <taxon>Bacillati</taxon>
        <taxon>Bacillota</taxon>
        <taxon>Bacilli</taxon>
        <taxon>Bacillales</taxon>
        <taxon>Bacillaceae</taxon>
        <taxon>Peribacillus</taxon>
    </lineage>
</organism>
<sequence length="39" mass="4558">MPTFLSLARFETRITSYLEIYFVNLMGMGSNQENADLQR</sequence>
<reference evidence="1 2" key="1">
    <citation type="submission" date="2018-01" db="EMBL/GenBank/DDBJ databases">
        <title>Bacillus asahii Genome sequencing and assembly.</title>
        <authorList>
            <person name="Jiang H."/>
            <person name="Feng Y."/>
            <person name="Zhao F."/>
            <person name="Lin X."/>
        </authorList>
    </citation>
    <scope>NUCLEOTIDE SEQUENCE [LARGE SCALE GENOMIC DNA]</scope>
    <source>
        <strain evidence="1 2">OM18</strain>
    </source>
</reference>
<protein>
    <submittedName>
        <fullName evidence="1">Uncharacterized protein</fullName>
    </submittedName>
</protein>
<accession>A0A3T0KUC9</accession>
<dbReference type="Proteomes" id="UP000283095">
    <property type="component" value="Chromosome"/>
</dbReference>
<name>A0A3T0KUC9_9BACI</name>
<gene>
    <name evidence="1" type="ORF">BAOM_3274</name>
</gene>
<dbReference type="AlphaFoldDB" id="A0A3T0KUC9"/>
<dbReference type="EMBL" id="CP026095">
    <property type="protein sequence ID" value="AZV43883.1"/>
    <property type="molecule type" value="Genomic_DNA"/>
</dbReference>